<name>A0ABV2SED9_9GAMM</name>
<gene>
    <name evidence="2" type="ORF">V5J35_001320</name>
</gene>
<dbReference type="EMBL" id="JBEWTB010000002">
    <property type="protein sequence ID" value="MET4756128.1"/>
    <property type="molecule type" value="Genomic_DNA"/>
</dbReference>
<accession>A0ABV2SED9</accession>
<dbReference type="Proteomes" id="UP001549366">
    <property type="component" value="Unassembled WGS sequence"/>
</dbReference>
<dbReference type="RefSeq" id="WP_354010488.1">
    <property type="nucleotide sequence ID" value="NZ_JBEWTA010000001.1"/>
</dbReference>
<proteinExistence type="predicted"/>
<evidence type="ECO:0000259" key="1">
    <source>
        <dbReference type="Pfam" id="PF04149"/>
    </source>
</evidence>
<keyword evidence="3" id="KW-1185">Reference proteome</keyword>
<evidence type="ECO:0000313" key="2">
    <source>
        <dbReference type="EMBL" id="MET4756128.1"/>
    </source>
</evidence>
<feature type="domain" description="DUF397" evidence="1">
    <location>
        <begin position="11"/>
        <end position="64"/>
    </location>
</feature>
<sequence>MNSYFKDDSHFRKSLECPPCFNVACVAVAISPKQEVALRNSSDPNKTTLLFTRSEWSVFIKGVKNGEFDLS</sequence>
<organism evidence="2 3">
    <name type="scientific">Endozoicomonas lisbonensis</name>
    <dbReference type="NCBI Taxonomy" id="3120522"/>
    <lineage>
        <taxon>Bacteria</taxon>
        <taxon>Pseudomonadati</taxon>
        <taxon>Pseudomonadota</taxon>
        <taxon>Gammaproteobacteria</taxon>
        <taxon>Oceanospirillales</taxon>
        <taxon>Endozoicomonadaceae</taxon>
        <taxon>Endozoicomonas</taxon>
    </lineage>
</organism>
<reference evidence="2 3" key="1">
    <citation type="submission" date="2024-06" db="EMBL/GenBank/DDBJ databases">
        <title>Genomic Encyclopedia of Type Strains, Phase V (KMG-V): Genome sequencing to study the core and pangenomes of soil and plant-associated prokaryotes.</title>
        <authorList>
            <person name="Whitman W."/>
        </authorList>
    </citation>
    <scope>NUCLEOTIDE SEQUENCE [LARGE SCALE GENOMIC DNA]</scope>
    <source>
        <strain evidence="2 3">NE40</strain>
    </source>
</reference>
<dbReference type="Pfam" id="PF04149">
    <property type="entry name" value="DUF397"/>
    <property type="match status" value="1"/>
</dbReference>
<comment type="caution">
    <text evidence="2">The sequence shown here is derived from an EMBL/GenBank/DDBJ whole genome shotgun (WGS) entry which is preliminary data.</text>
</comment>
<protein>
    <recommendedName>
        <fullName evidence="1">DUF397 domain-containing protein</fullName>
    </recommendedName>
</protein>
<dbReference type="InterPro" id="IPR007278">
    <property type="entry name" value="DUF397"/>
</dbReference>
<evidence type="ECO:0000313" key="3">
    <source>
        <dbReference type="Proteomes" id="UP001549366"/>
    </source>
</evidence>